<keyword evidence="3" id="KW-1185">Reference proteome</keyword>
<protein>
    <submittedName>
        <fullName evidence="2">Uncharacterized protein</fullName>
    </submittedName>
</protein>
<feature type="region of interest" description="Disordered" evidence="1">
    <location>
        <begin position="1"/>
        <end position="54"/>
    </location>
</feature>
<dbReference type="AlphaFoldDB" id="A0AA40G7P0"/>
<feature type="compositionally biased region" description="Basic and acidic residues" evidence="1">
    <location>
        <begin position="26"/>
        <end position="38"/>
    </location>
</feature>
<name>A0AA40G7P0_9HYME</name>
<evidence type="ECO:0000313" key="2">
    <source>
        <dbReference type="EMBL" id="KAK1132597.1"/>
    </source>
</evidence>
<sequence>MVLSFCRENASEEGGMTKKMGSVGNEDARMADEGMTVERKRKRKEKKRKEEKRNGNLSEAEYLIETSEEGSALVSGFTECEKFKPARVLLRLDHRKQDCSLSIGEVIKSFYRLSNTRFIEKRMKPIFTIEREAIHREDGTFPFHLNFLISKFAVCWAHGSSHPPFPLYEKPRHLNKVVRCGTR</sequence>
<evidence type="ECO:0000313" key="3">
    <source>
        <dbReference type="Proteomes" id="UP001177670"/>
    </source>
</evidence>
<dbReference type="EMBL" id="JAHYIQ010000004">
    <property type="protein sequence ID" value="KAK1132597.1"/>
    <property type="molecule type" value="Genomic_DNA"/>
</dbReference>
<reference evidence="2" key="1">
    <citation type="submission" date="2021-10" db="EMBL/GenBank/DDBJ databases">
        <title>Melipona bicolor Genome sequencing and assembly.</title>
        <authorList>
            <person name="Araujo N.S."/>
            <person name="Arias M.C."/>
        </authorList>
    </citation>
    <scope>NUCLEOTIDE SEQUENCE</scope>
    <source>
        <strain evidence="2">USP_2M_L1-L4_2017</strain>
        <tissue evidence="2">Whole body</tissue>
    </source>
</reference>
<feature type="compositionally biased region" description="Basic residues" evidence="1">
    <location>
        <begin position="39"/>
        <end position="50"/>
    </location>
</feature>
<gene>
    <name evidence="2" type="ORF">K0M31_013982</name>
</gene>
<proteinExistence type="predicted"/>
<organism evidence="2 3">
    <name type="scientific">Melipona bicolor</name>
    <dbReference type="NCBI Taxonomy" id="60889"/>
    <lineage>
        <taxon>Eukaryota</taxon>
        <taxon>Metazoa</taxon>
        <taxon>Ecdysozoa</taxon>
        <taxon>Arthropoda</taxon>
        <taxon>Hexapoda</taxon>
        <taxon>Insecta</taxon>
        <taxon>Pterygota</taxon>
        <taxon>Neoptera</taxon>
        <taxon>Endopterygota</taxon>
        <taxon>Hymenoptera</taxon>
        <taxon>Apocrita</taxon>
        <taxon>Aculeata</taxon>
        <taxon>Apoidea</taxon>
        <taxon>Anthophila</taxon>
        <taxon>Apidae</taxon>
        <taxon>Melipona</taxon>
    </lineage>
</organism>
<evidence type="ECO:0000256" key="1">
    <source>
        <dbReference type="SAM" id="MobiDB-lite"/>
    </source>
</evidence>
<comment type="caution">
    <text evidence="2">The sequence shown here is derived from an EMBL/GenBank/DDBJ whole genome shotgun (WGS) entry which is preliminary data.</text>
</comment>
<accession>A0AA40G7P0</accession>
<dbReference type="Proteomes" id="UP001177670">
    <property type="component" value="Unassembled WGS sequence"/>
</dbReference>